<evidence type="ECO:0000256" key="1">
    <source>
        <dbReference type="ARBA" id="ARBA00001974"/>
    </source>
</evidence>
<comment type="cofactor">
    <cofactor evidence="1">
        <name>FAD</name>
        <dbReference type="ChEBI" id="CHEBI:57692"/>
    </cofactor>
</comment>
<comment type="caution">
    <text evidence="7">The sequence shown here is derived from an EMBL/GenBank/DDBJ whole genome shotgun (WGS) entry which is preliminary data.</text>
</comment>
<evidence type="ECO:0000313" key="7">
    <source>
        <dbReference type="EMBL" id="PKW27884.1"/>
    </source>
</evidence>
<feature type="domain" description="Reductase C-terminal" evidence="6">
    <location>
        <begin position="319"/>
        <end position="405"/>
    </location>
</feature>
<dbReference type="InterPro" id="IPR036188">
    <property type="entry name" value="FAD/NAD-bd_sf"/>
</dbReference>
<dbReference type="AlphaFoldDB" id="A0A2N3YM10"/>
<evidence type="ECO:0000313" key="8">
    <source>
        <dbReference type="Proteomes" id="UP000233781"/>
    </source>
</evidence>
<dbReference type="Gene3D" id="3.50.50.60">
    <property type="entry name" value="FAD/NAD(P)-binding domain"/>
    <property type="match status" value="2"/>
</dbReference>
<sequence>MESPRFVVVGGGPAAAGAARRFAEAGASVAVLTAEPRGPYDRTVLSKDVLLDPGADIPSLLPPGAPWLELIFVRPRTLVEAIDPAAGVLTTDDGTTWAFEALVLATGAEPRRLVVPGADGPGVLTLRDAADAAALTAALGTAGRLVVVGGGVIGLEVAAAAVARGVAVEVVEAADRLLPRGVPAPVAAWLARRHEAAGVVVRTGVTVQEVRRDAGRVTGVHLSDGSVVTADAVVAGVGVAPRTALAVAAGLTVDDGVVVDAAMRTSHPAVLAAGDVVRMRAAGGGRGERLESYTAAGRQGAVAAATALGLDDPFDDVPWSWSDQGDASMQSMGVAPAGATEVLVGDADAPVVLSLDATGRLRAVCGVATGPGVARPVRAAAAAIAAGAEVDLDSARAAGGDLAALASVLRAAARSGAPRR</sequence>
<keyword evidence="2" id="KW-0285">Flavoprotein</keyword>
<accession>A0A2N3YM10</accession>
<reference evidence="7 8" key="1">
    <citation type="submission" date="2017-12" db="EMBL/GenBank/DDBJ databases">
        <title>Sequencing the genomes of 1000 Actinobacteria strains.</title>
        <authorList>
            <person name="Klenk H.-P."/>
        </authorList>
    </citation>
    <scope>NUCLEOTIDE SEQUENCE [LARGE SCALE GENOMIC DNA]</scope>
    <source>
        <strain evidence="7 8">DSM 12806</strain>
    </source>
</reference>
<dbReference type="PANTHER" id="PTHR43557">
    <property type="entry name" value="APOPTOSIS-INDUCING FACTOR 1"/>
    <property type="match status" value="1"/>
</dbReference>
<keyword evidence="4" id="KW-0560">Oxidoreductase</keyword>
<keyword evidence="3" id="KW-0274">FAD</keyword>
<gene>
    <name evidence="7" type="ORF">ATL31_2735</name>
</gene>
<proteinExistence type="predicted"/>
<dbReference type="InterPro" id="IPR028202">
    <property type="entry name" value="Reductase_C"/>
</dbReference>
<dbReference type="SUPFAM" id="SSF55424">
    <property type="entry name" value="FAD/NAD-linked reductases, dimerisation (C-terminal) domain"/>
    <property type="match status" value="1"/>
</dbReference>
<organism evidence="7 8">
    <name type="scientific">Phycicoccus duodecadis</name>
    <dbReference type="NCBI Taxonomy" id="173053"/>
    <lineage>
        <taxon>Bacteria</taxon>
        <taxon>Bacillati</taxon>
        <taxon>Actinomycetota</taxon>
        <taxon>Actinomycetes</taxon>
        <taxon>Micrococcales</taxon>
        <taxon>Intrasporangiaceae</taxon>
        <taxon>Phycicoccus</taxon>
    </lineage>
</organism>
<dbReference type="PRINTS" id="PR00368">
    <property type="entry name" value="FADPNR"/>
</dbReference>
<evidence type="ECO:0000256" key="3">
    <source>
        <dbReference type="ARBA" id="ARBA00022827"/>
    </source>
</evidence>
<dbReference type="PANTHER" id="PTHR43557:SF2">
    <property type="entry name" value="RIESKE DOMAIN-CONTAINING PROTEIN-RELATED"/>
    <property type="match status" value="1"/>
</dbReference>
<dbReference type="Pfam" id="PF07992">
    <property type="entry name" value="Pyr_redox_2"/>
    <property type="match status" value="1"/>
</dbReference>
<evidence type="ECO:0000259" key="5">
    <source>
        <dbReference type="Pfam" id="PF07992"/>
    </source>
</evidence>
<dbReference type="OrthoDB" id="1145at2"/>
<dbReference type="Proteomes" id="UP000233781">
    <property type="component" value="Unassembled WGS sequence"/>
</dbReference>
<dbReference type="GO" id="GO:0005737">
    <property type="term" value="C:cytoplasm"/>
    <property type="evidence" value="ECO:0007669"/>
    <property type="project" value="TreeGrafter"/>
</dbReference>
<dbReference type="GO" id="GO:0016651">
    <property type="term" value="F:oxidoreductase activity, acting on NAD(P)H"/>
    <property type="evidence" value="ECO:0007669"/>
    <property type="project" value="TreeGrafter"/>
</dbReference>
<dbReference type="Gene3D" id="3.30.390.30">
    <property type="match status" value="1"/>
</dbReference>
<evidence type="ECO:0000256" key="2">
    <source>
        <dbReference type="ARBA" id="ARBA00022630"/>
    </source>
</evidence>
<dbReference type="InterPro" id="IPR023753">
    <property type="entry name" value="FAD/NAD-binding_dom"/>
</dbReference>
<evidence type="ECO:0000256" key="4">
    <source>
        <dbReference type="ARBA" id="ARBA00023002"/>
    </source>
</evidence>
<dbReference type="Pfam" id="PF14759">
    <property type="entry name" value="Reductase_C"/>
    <property type="match status" value="1"/>
</dbReference>
<feature type="domain" description="FAD/NAD(P)-binding" evidence="5">
    <location>
        <begin position="5"/>
        <end position="300"/>
    </location>
</feature>
<evidence type="ECO:0000259" key="6">
    <source>
        <dbReference type="Pfam" id="PF14759"/>
    </source>
</evidence>
<dbReference type="PRINTS" id="PR00411">
    <property type="entry name" value="PNDRDTASEI"/>
</dbReference>
<dbReference type="RefSeq" id="WP_101396242.1">
    <property type="nucleotide sequence ID" value="NZ_PJNE01000001.1"/>
</dbReference>
<dbReference type="EMBL" id="PJNE01000001">
    <property type="protein sequence ID" value="PKW27884.1"/>
    <property type="molecule type" value="Genomic_DNA"/>
</dbReference>
<protein>
    <submittedName>
        <fullName evidence="7">NAD/ferredoxin-dependent reductase-like protein</fullName>
    </submittedName>
</protein>
<dbReference type="InterPro" id="IPR050446">
    <property type="entry name" value="FAD-oxidoreductase/Apoptosis"/>
</dbReference>
<name>A0A2N3YM10_9MICO</name>
<dbReference type="SUPFAM" id="SSF51905">
    <property type="entry name" value="FAD/NAD(P)-binding domain"/>
    <property type="match status" value="1"/>
</dbReference>
<keyword evidence="8" id="KW-1185">Reference proteome</keyword>
<dbReference type="InterPro" id="IPR016156">
    <property type="entry name" value="FAD/NAD-linked_Rdtase_dimer_sf"/>
</dbReference>